<protein>
    <submittedName>
        <fullName evidence="2">PepSY domain-containing protein</fullName>
    </submittedName>
</protein>
<dbReference type="Proteomes" id="UP001311730">
    <property type="component" value="Unassembled WGS sequence"/>
</dbReference>
<keyword evidence="3" id="KW-1185">Reference proteome</keyword>
<feature type="domain" description="PepSY" evidence="1">
    <location>
        <begin position="173"/>
        <end position="211"/>
    </location>
</feature>
<evidence type="ECO:0000259" key="1">
    <source>
        <dbReference type="Pfam" id="PF03413"/>
    </source>
</evidence>
<gene>
    <name evidence="2" type="ORF">VJJ08_03085</name>
</gene>
<dbReference type="Pfam" id="PF03413">
    <property type="entry name" value="PepSY"/>
    <property type="match status" value="1"/>
</dbReference>
<evidence type="ECO:0000313" key="3">
    <source>
        <dbReference type="Proteomes" id="UP001311730"/>
    </source>
</evidence>
<reference evidence="2 3" key="1">
    <citation type="submission" date="2023-12" db="EMBL/GenBank/DDBJ databases">
        <title>Genomic sequences of Capnocytophaga and Parvimonas strains.</title>
        <authorList>
            <person name="Watt R.M."/>
            <person name="Wang M."/>
            <person name="Yang T."/>
            <person name="Tong W.M."/>
        </authorList>
    </citation>
    <scope>NUCLEOTIDE SEQUENCE [LARGE SCALE GENOMIC DNA]</scope>
    <source>
        <strain evidence="2 3">CCUG 13096</strain>
    </source>
</reference>
<evidence type="ECO:0000313" key="2">
    <source>
        <dbReference type="EMBL" id="MEB3074285.1"/>
    </source>
</evidence>
<dbReference type="InterPro" id="IPR025711">
    <property type="entry name" value="PepSY"/>
</dbReference>
<proteinExistence type="predicted"/>
<organism evidence="2 3">
    <name type="scientific">Capnocytophaga gingivalis</name>
    <dbReference type="NCBI Taxonomy" id="1017"/>
    <lineage>
        <taxon>Bacteria</taxon>
        <taxon>Pseudomonadati</taxon>
        <taxon>Bacteroidota</taxon>
        <taxon>Flavobacteriia</taxon>
        <taxon>Flavobacteriales</taxon>
        <taxon>Flavobacteriaceae</taxon>
        <taxon>Capnocytophaga</taxon>
    </lineage>
</organism>
<dbReference type="EMBL" id="JAYKBW010000003">
    <property type="protein sequence ID" value="MEB3074285.1"/>
    <property type="molecule type" value="Genomic_DNA"/>
</dbReference>
<name>A0ABU5Z5P8_9FLAO</name>
<comment type="caution">
    <text evidence="2">The sequence shown here is derived from an EMBL/GenBank/DDBJ whole genome shotgun (WGS) entry which is preliminary data.</text>
</comment>
<accession>A0ABU5Z5P8</accession>
<sequence length="248" mass="29154">MKRLLILCLLFPVISHSQTIIKGYDYCKDTLMEHLDAQRIKKKIRKRNKNVDFFEKRDFLTSYDKQGNYIVEDYANNNPDFFVVFKYLGGKDSIIYIKKEFNKKGNLISKAFYIGNCIVDATYYYNEKGALIQKEYVGEGYYIGVNQLQAIISSFLELDIFNCYDDSMGMRYEISRQQEEGKLVYQFTCVIFESGIARSYYIDAYDGKILYKDEKGTKECSNSLEYFPKEKIAIPLRKYLSCAELFHI</sequence>
<dbReference type="RefSeq" id="WP_323982710.1">
    <property type="nucleotide sequence ID" value="NZ_JAYKBW010000003.1"/>
</dbReference>